<dbReference type="CDD" id="cd04301">
    <property type="entry name" value="NAT_SF"/>
    <property type="match status" value="1"/>
</dbReference>
<gene>
    <name evidence="2" type="ORF">NIES267_57970</name>
</gene>
<evidence type="ECO:0000313" key="3">
    <source>
        <dbReference type="Proteomes" id="UP000218418"/>
    </source>
</evidence>
<dbReference type="SUPFAM" id="SSF55729">
    <property type="entry name" value="Acyl-CoA N-acyltransferases (Nat)"/>
    <property type="match status" value="1"/>
</dbReference>
<dbReference type="PROSITE" id="PS51186">
    <property type="entry name" value="GNAT"/>
    <property type="match status" value="1"/>
</dbReference>
<accession>A0A1Z4LYR3</accession>
<dbReference type="PANTHER" id="PTHR42791">
    <property type="entry name" value="GNAT FAMILY ACETYLTRANSFERASE"/>
    <property type="match status" value="1"/>
</dbReference>
<keyword evidence="2" id="KW-0808">Transferase</keyword>
<evidence type="ECO:0000313" key="2">
    <source>
        <dbReference type="EMBL" id="BAY86291.1"/>
    </source>
</evidence>
<organism evidence="2 3">
    <name type="scientific">Calothrix parasitica NIES-267</name>
    <dbReference type="NCBI Taxonomy" id="1973488"/>
    <lineage>
        <taxon>Bacteria</taxon>
        <taxon>Bacillati</taxon>
        <taxon>Cyanobacteriota</taxon>
        <taxon>Cyanophyceae</taxon>
        <taxon>Nostocales</taxon>
        <taxon>Calotrichaceae</taxon>
        <taxon>Calothrix</taxon>
    </lineage>
</organism>
<evidence type="ECO:0000259" key="1">
    <source>
        <dbReference type="PROSITE" id="PS51186"/>
    </source>
</evidence>
<dbReference type="EMBL" id="AP018227">
    <property type="protein sequence ID" value="BAY86291.1"/>
    <property type="molecule type" value="Genomic_DNA"/>
</dbReference>
<sequence>MTLVSQTQIKKIAQILAESFMDDPSFKFTYGENVNKIRALVAFFELFVNDAIERGEIVIAPEDQGVCIWYPESVEIFNKQFEQILIDVASTVYHFAGEESGKRFEHLINTMGEKEPERTHCEVFFIGLKPEARGKGIGKNLIKPVLDYADKNQVGCYLVSSSYRNISFYKRHGFQKYCPIKISDSYSMTGMWRDFVNN</sequence>
<proteinExistence type="predicted"/>
<keyword evidence="3" id="KW-1185">Reference proteome</keyword>
<dbReference type="Proteomes" id="UP000218418">
    <property type="component" value="Chromosome"/>
</dbReference>
<dbReference type="Pfam" id="PF00583">
    <property type="entry name" value="Acetyltransf_1"/>
    <property type="match status" value="1"/>
</dbReference>
<dbReference type="OrthoDB" id="7057833at2"/>
<dbReference type="GO" id="GO:0016747">
    <property type="term" value="F:acyltransferase activity, transferring groups other than amino-acyl groups"/>
    <property type="evidence" value="ECO:0007669"/>
    <property type="project" value="InterPro"/>
</dbReference>
<protein>
    <submittedName>
        <fullName evidence="2">GCN5-related N-acetyltransferase</fullName>
    </submittedName>
</protein>
<dbReference type="InterPro" id="IPR016181">
    <property type="entry name" value="Acyl_CoA_acyltransferase"/>
</dbReference>
<feature type="domain" description="N-acetyltransferase" evidence="1">
    <location>
        <begin position="57"/>
        <end position="193"/>
    </location>
</feature>
<dbReference type="AlphaFoldDB" id="A0A1Z4LYR3"/>
<dbReference type="InterPro" id="IPR000182">
    <property type="entry name" value="GNAT_dom"/>
</dbReference>
<reference evidence="2 3" key="1">
    <citation type="submission" date="2017-06" db="EMBL/GenBank/DDBJ databases">
        <title>Genome sequencing of cyanobaciteial culture collection at National Institute for Environmental Studies (NIES).</title>
        <authorList>
            <person name="Hirose Y."/>
            <person name="Shimura Y."/>
            <person name="Fujisawa T."/>
            <person name="Nakamura Y."/>
            <person name="Kawachi M."/>
        </authorList>
    </citation>
    <scope>NUCLEOTIDE SEQUENCE [LARGE SCALE GENOMIC DNA]</scope>
    <source>
        <strain evidence="2 3">NIES-267</strain>
    </source>
</reference>
<dbReference type="InterPro" id="IPR052523">
    <property type="entry name" value="Trichothecene_AcTrans"/>
</dbReference>
<dbReference type="PANTHER" id="PTHR42791:SF1">
    <property type="entry name" value="N-ACETYLTRANSFERASE DOMAIN-CONTAINING PROTEIN"/>
    <property type="match status" value="1"/>
</dbReference>
<dbReference type="Gene3D" id="3.40.630.30">
    <property type="match status" value="1"/>
</dbReference>
<name>A0A1Z4LYR3_9CYAN</name>